<evidence type="ECO:0000313" key="2">
    <source>
        <dbReference type="Proteomes" id="UP000297951"/>
    </source>
</evidence>
<sequence length="108" mass="11825">MHSPTACSPLLITEYGIRSIASSAKNVSSDASALIPPLLLTNSAIVISSARSFSSAYESSPTAKSPIIETAPTKKDRRSIYKLLCLRRKNLQKVILITFYFINYKISS</sequence>
<proteinExistence type="predicted"/>
<dbReference type="EMBL" id="SPQC01000092">
    <property type="protein sequence ID" value="TFU19246.1"/>
    <property type="molecule type" value="Genomic_DNA"/>
</dbReference>
<protein>
    <submittedName>
        <fullName evidence="1">Uncharacterized protein</fullName>
    </submittedName>
</protein>
<comment type="caution">
    <text evidence="1">The sequence shown here is derived from an EMBL/GenBank/DDBJ whole genome shotgun (WGS) entry which is preliminary data.</text>
</comment>
<gene>
    <name evidence="1" type="ORF">E4U03_12510</name>
</gene>
<evidence type="ECO:0000313" key="1">
    <source>
        <dbReference type="EMBL" id="TFU19246.1"/>
    </source>
</evidence>
<accession>A0A4Y9EZX7</accession>
<reference evidence="1 2" key="1">
    <citation type="submission" date="2019-03" db="EMBL/GenBank/DDBJ databases">
        <title>Diversity of the mouse oral microbiome.</title>
        <authorList>
            <person name="Joseph S."/>
            <person name="Aduse-Opoku J."/>
            <person name="Curtis M."/>
            <person name="Wade W."/>
            <person name="Hashim A."/>
        </authorList>
    </citation>
    <scope>NUCLEOTIDE SEQUENCE [LARGE SCALE GENOMIC DNA]</scope>
    <source>
        <strain evidence="2">irhom_31</strain>
    </source>
</reference>
<dbReference type="AlphaFoldDB" id="A0A4Y9EZX7"/>
<organism evidence="1 2">
    <name type="scientific">Rothia nasimurium</name>
    <dbReference type="NCBI Taxonomy" id="85336"/>
    <lineage>
        <taxon>Bacteria</taxon>
        <taxon>Bacillati</taxon>
        <taxon>Actinomycetota</taxon>
        <taxon>Actinomycetes</taxon>
        <taxon>Micrococcales</taxon>
        <taxon>Micrococcaceae</taxon>
        <taxon>Rothia</taxon>
    </lineage>
</organism>
<dbReference type="Proteomes" id="UP000297951">
    <property type="component" value="Unassembled WGS sequence"/>
</dbReference>
<name>A0A4Y9EZX7_9MICC</name>